<protein>
    <submittedName>
        <fullName evidence="1">Uncharacterized protein</fullName>
    </submittedName>
</protein>
<organism evidence="1 2">
    <name type="scientific">Paspalum notatum var. saurae</name>
    <dbReference type="NCBI Taxonomy" id="547442"/>
    <lineage>
        <taxon>Eukaryota</taxon>
        <taxon>Viridiplantae</taxon>
        <taxon>Streptophyta</taxon>
        <taxon>Embryophyta</taxon>
        <taxon>Tracheophyta</taxon>
        <taxon>Spermatophyta</taxon>
        <taxon>Magnoliopsida</taxon>
        <taxon>Liliopsida</taxon>
        <taxon>Poales</taxon>
        <taxon>Poaceae</taxon>
        <taxon>PACMAD clade</taxon>
        <taxon>Panicoideae</taxon>
        <taxon>Andropogonodae</taxon>
        <taxon>Paspaleae</taxon>
        <taxon>Paspalinae</taxon>
        <taxon>Paspalum</taxon>
    </lineage>
</organism>
<dbReference type="Proteomes" id="UP001341281">
    <property type="component" value="Chromosome 02"/>
</dbReference>
<name>A0AAQ3PXR4_PASNO</name>
<dbReference type="EMBL" id="CP144746">
    <property type="protein sequence ID" value="WVZ55768.1"/>
    <property type="molecule type" value="Genomic_DNA"/>
</dbReference>
<evidence type="ECO:0000313" key="2">
    <source>
        <dbReference type="Proteomes" id="UP001341281"/>
    </source>
</evidence>
<keyword evidence="2" id="KW-1185">Reference proteome</keyword>
<proteinExistence type="predicted"/>
<gene>
    <name evidence="1" type="ORF">U9M48_006390</name>
</gene>
<accession>A0AAQ3PXR4</accession>
<reference evidence="1 2" key="1">
    <citation type="submission" date="2024-02" db="EMBL/GenBank/DDBJ databases">
        <title>High-quality chromosome-scale genome assembly of Pensacola bahiagrass (Paspalum notatum Flugge var. saurae).</title>
        <authorList>
            <person name="Vega J.M."/>
            <person name="Podio M."/>
            <person name="Orjuela J."/>
            <person name="Siena L.A."/>
            <person name="Pessino S.C."/>
            <person name="Combes M.C."/>
            <person name="Mariac C."/>
            <person name="Albertini E."/>
            <person name="Pupilli F."/>
            <person name="Ortiz J.P.A."/>
            <person name="Leblanc O."/>
        </authorList>
    </citation>
    <scope>NUCLEOTIDE SEQUENCE [LARGE SCALE GENOMIC DNA]</scope>
    <source>
        <strain evidence="1">R1</strain>
        <tissue evidence="1">Leaf</tissue>
    </source>
</reference>
<sequence length="63" mass="7612">MTQVWDHTLCYDYSNEAIQEEEYMLLFETLQELYRKESGLLKWEANGGFKHYNLRSLTIEGFQ</sequence>
<evidence type="ECO:0000313" key="1">
    <source>
        <dbReference type="EMBL" id="WVZ55768.1"/>
    </source>
</evidence>
<dbReference type="AlphaFoldDB" id="A0AAQ3PXR4"/>